<dbReference type="PANTHER" id="PTHR43546">
    <property type="entry name" value="UPF0173 METAL-DEPENDENT HYDROLASE MJ1163-RELATED"/>
    <property type="match status" value="1"/>
</dbReference>
<name>A0A250J2P4_9BACT</name>
<evidence type="ECO:0000313" key="1">
    <source>
        <dbReference type="EMBL" id="ATB37641.1"/>
    </source>
</evidence>
<dbReference type="EMBL" id="CP022098">
    <property type="protein sequence ID" value="ATB37641.1"/>
    <property type="molecule type" value="Genomic_DNA"/>
</dbReference>
<dbReference type="Gene3D" id="3.60.15.10">
    <property type="entry name" value="Ribonuclease Z/Hydroxyacylglutathione hydrolase-like"/>
    <property type="match status" value="1"/>
</dbReference>
<dbReference type="Proteomes" id="UP000217257">
    <property type="component" value="Chromosome"/>
</dbReference>
<dbReference type="RefSeq" id="WP_232537579.1">
    <property type="nucleotide sequence ID" value="NZ_CP022098.1"/>
</dbReference>
<evidence type="ECO:0000313" key="2">
    <source>
        <dbReference type="Proteomes" id="UP000217257"/>
    </source>
</evidence>
<gene>
    <name evidence="1" type="ORF">CYFUS_003066</name>
</gene>
<dbReference type="SUPFAM" id="SSF56281">
    <property type="entry name" value="Metallo-hydrolase/oxidoreductase"/>
    <property type="match status" value="1"/>
</dbReference>
<dbReference type="InterPro" id="IPR050114">
    <property type="entry name" value="UPF0173_UPF0282_UlaG_hydrolase"/>
</dbReference>
<proteinExistence type="predicted"/>
<dbReference type="InterPro" id="IPR036866">
    <property type="entry name" value="RibonucZ/Hydroxyglut_hydro"/>
</dbReference>
<sequence length="300" mass="32599">MPLHIAAIRRVHAKDEERYEPTQHRNSATLAARRTSHYSGTMLNARLIALSTLWLSMSLPACTSSPEEPPAPPAPTLSGDAFPTSRGDLIVHPVNHATFLMGWAGKTIYVDPVGGAAPFEGLPTPDVIIVTDIHGDHLNADTLTALVKAETVIVAPQAVRDALPESLRGATQVLANGGTLTVADIAAEAIPMYNLTADRLQYHAKGRGNGYVLTVGGRRVYIAGDTEDIPEMRQLRDIDVAFVPMNLPYTMTVAQAADAVREFKPKVVYPYHSRGSDLNEFTRLVGTDVGVEVRVRNWYE</sequence>
<dbReference type="GO" id="GO:0016787">
    <property type="term" value="F:hydrolase activity"/>
    <property type="evidence" value="ECO:0007669"/>
    <property type="project" value="UniProtKB-KW"/>
</dbReference>
<dbReference type="AlphaFoldDB" id="A0A250J2P4"/>
<protein>
    <submittedName>
        <fullName evidence="1">Metal-dependent hydrolase</fullName>
    </submittedName>
</protein>
<reference evidence="1 2" key="1">
    <citation type="submission" date="2017-06" db="EMBL/GenBank/DDBJ databases">
        <title>Sequencing and comparative analysis of myxobacterial genomes.</title>
        <authorList>
            <person name="Rupp O."/>
            <person name="Goesmann A."/>
            <person name="Sogaard-Andersen L."/>
        </authorList>
    </citation>
    <scope>NUCLEOTIDE SEQUENCE [LARGE SCALE GENOMIC DNA]</scope>
    <source>
        <strain evidence="1 2">DSM 52655</strain>
    </source>
</reference>
<accession>A0A250J2P4</accession>
<dbReference type="Pfam" id="PF13483">
    <property type="entry name" value="Lactamase_B_3"/>
    <property type="match status" value="1"/>
</dbReference>
<organism evidence="1 2">
    <name type="scientific">Cystobacter fuscus</name>
    <dbReference type="NCBI Taxonomy" id="43"/>
    <lineage>
        <taxon>Bacteria</taxon>
        <taxon>Pseudomonadati</taxon>
        <taxon>Myxococcota</taxon>
        <taxon>Myxococcia</taxon>
        <taxon>Myxococcales</taxon>
        <taxon>Cystobacterineae</taxon>
        <taxon>Archangiaceae</taxon>
        <taxon>Cystobacter</taxon>
    </lineage>
</organism>
<dbReference type="KEGG" id="cfus:CYFUS_003066"/>
<dbReference type="PANTHER" id="PTHR43546:SF3">
    <property type="entry name" value="UPF0173 METAL-DEPENDENT HYDROLASE MJ1163"/>
    <property type="match status" value="1"/>
</dbReference>
<keyword evidence="1" id="KW-0378">Hydrolase</keyword>